<dbReference type="GO" id="GO:0004523">
    <property type="term" value="F:RNA-DNA hybrid ribonuclease activity"/>
    <property type="evidence" value="ECO:0007669"/>
    <property type="project" value="InterPro"/>
</dbReference>
<dbReference type="CDD" id="cd09276">
    <property type="entry name" value="Rnase_HI_RT_non_LTR"/>
    <property type="match status" value="1"/>
</dbReference>
<sequence length="321" mass="36331">MSDPSSEEARERLLVESLLKLSGEHSVTHHEPLQPNQRIQGKVGGAVTVWKNHQEVRKSTFRLENYCSVYQAELTAILRALELMHKHKDLRKGIILSDSRSALECLSDTSSLHPLAVEIRDRIKSLLDKGGEVNLCWIKAHIGIAGNERADELAKYAALSNKQTPVYDKFPLSFAKRLARDSTCVEWQLRYSEATTGAVTKKFLPDIKEAYRTLKHIKIDNLKVQLLTGHGGFRAYLYKCKLAQSPSCVCSNDEEENIEHLLIDCPRFAIQRLECEQKMGMMLTVYNLRHAINNDDCRTHFLKFSEAVVRTAGKANGSKLV</sequence>
<dbReference type="EMBL" id="CAVLGL010000137">
    <property type="protein sequence ID" value="CAK1601532.1"/>
    <property type="molecule type" value="Genomic_DNA"/>
</dbReference>
<evidence type="ECO:0000259" key="1">
    <source>
        <dbReference type="PROSITE" id="PS50879"/>
    </source>
</evidence>
<dbReference type="Pfam" id="PF00075">
    <property type="entry name" value="RNase_H"/>
    <property type="match status" value="1"/>
</dbReference>
<evidence type="ECO:0000313" key="3">
    <source>
        <dbReference type="Proteomes" id="UP001314205"/>
    </source>
</evidence>
<accession>A0AAV1M564</accession>
<dbReference type="InterPro" id="IPR036397">
    <property type="entry name" value="RNaseH_sf"/>
</dbReference>
<evidence type="ECO:0000313" key="2">
    <source>
        <dbReference type="EMBL" id="CAK1601532.1"/>
    </source>
</evidence>
<organism evidence="2 3">
    <name type="scientific">Parnassius mnemosyne</name>
    <name type="common">clouded apollo</name>
    <dbReference type="NCBI Taxonomy" id="213953"/>
    <lineage>
        <taxon>Eukaryota</taxon>
        <taxon>Metazoa</taxon>
        <taxon>Ecdysozoa</taxon>
        <taxon>Arthropoda</taxon>
        <taxon>Hexapoda</taxon>
        <taxon>Insecta</taxon>
        <taxon>Pterygota</taxon>
        <taxon>Neoptera</taxon>
        <taxon>Endopterygota</taxon>
        <taxon>Lepidoptera</taxon>
        <taxon>Glossata</taxon>
        <taxon>Ditrysia</taxon>
        <taxon>Papilionoidea</taxon>
        <taxon>Papilionidae</taxon>
        <taxon>Parnassiinae</taxon>
        <taxon>Parnassini</taxon>
        <taxon>Parnassius</taxon>
        <taxon>Driopa</taxon>
    </lineage>
</organism>
<reference evidence="2 3" key="1">
    <citation type="submission" date="2023-11" db="EMBL/GenBank/DDBJ databases">
        <authorList>
            <person name="Hedman E."/>
            <person name="Englund M."/>
            <person name="Stromberg M."/>
            <person name="Nyberg Akerstrom W."/>
            <person name="Nylinder S."/>
            <person name="Jareborg N."/>
            <person name="Kallberg Y."/>
            <person name="Kronander E."/>
        </authorList>
    </citation>
    <scope>NUCLEOTIDE SEQUENCE [LARGE SCALE GENOMIC DNA]</scope>
</reference>
<dbReference type="PANTHER" id="PTHR47723:SF19">
    <property type="entry name" value="POLYNUCLEOTIDYL TRANSFERASE, RIBONUCLEASE H-LIKE SUPERFAMILY PROTEIN"/>
    <property type="match status" value="1"/>
</dbReference>
<proteinExistence type="predicted"/>
<dbReference type="InterPro" id="IPR012337">
    <property type="entry name" value="RNaseH-like_sf"/>
</dbReference>
<dbReference type="Gene3D" id="3.30.420.10">
    <property type="entry name" value="Ribonuclease H-like superfamily/Ribonuclease H"/>
    <property type="match status" value="1"/>
</dbReference>
<keyword evidence="3" id="KW-1185">Reference proteome</keyword>
<dbReference type="GO" id="GO:0003676">
    <property type="term" value="F:nucleic acid binding"/>
    <property type="evidence" value="ECO:0007669"/>
    <property type="project" value="InterPro"/>
</dbReference>
<dbReference type="PROSITE" id="PS50879">
    <property type="entry name" value="RNASE_H_1"/>
    <property type="match status" value="1"/>
</dbReference>
<comment type="caution">
    <text evidence="2">The sequence shown here is derived from an EMBL/GenBank/DDBJ whole genome shotgun (WGS) entry which is preliminary data.</text>
</comment>
<dbReference type="InterPro" id="IPR053151">
    <property type="entry name" value="RNase_H-like"/>
</dbReference>
<dbReference type="PANTHER" id="PTHR47723">
    <property type="entry name" value="OS05G0353850 PROTEIN"/>
    <property type="match status" value="1"/>
</dbReference>
<dbReference type="InterPro" id="IPR002156">
    <property type="entry name" value="RNaseH_domain"/>
</dbReference>
<gene>
    <name evidence="2" type="ORF">PARMNEM_LOCUS20151</name>
</gene>
<protein>
    <recommendedName>
        <fullName evidence="1">RNase H type-1 domain-containing protein</fullName>
    </recommendedName>
</protein>
<dbReference type="Proteomes" id="UP001314205">
    <property type="component" value="Unassembled WGS sequence"/>
</dbReference>
<dbReference type="SUPFAM" id="SSF53098">
    <property type="entry name" value="Ribonuclease H-like"/>
    <property type="match status" value="1"/>
</dbReference>
<name>A0AAV1M564_9NEOP</name>
<dbReference type="AlphaFoldDB" id="A0AAV1M564"/>
<feature type="domain" description="RNase H type-1" evidence="1">
    <location>
        <begin position="35"/>
        <end position="159"/>
    </location>
</feature>